<dbReference type="PANTHER" id="PTHR30087">
    <property type="entry name" value="INNER MEMBRANE PROTEIN"/>
    <property type="match status" value="1"/>
</dbReference>
<evidence type="ECO:0000313" key="2">
    <source>
        <dbReference type="Proteomes" id="UP000248079"/>
    </source>
</evidence>
<dbReference type="AlphaFoldDB" id="A0A2V4A0Z3"/>
<accession>A0A2V4A0Z3</accession>
<name>A0A2V4A0Z3_9BACT</name>
<sequence>MIIVSSCLAGVKCRYDGNDNLVPEIKELVLSGRAIALCPEELGDLSTPRIPCEIVKKDNQLKVMTKDQVDCTAQFLLGAGKVAQIAKILDCKQAILKANSPSCGYGMIYDGSFTGEKIKGNGLTAELLSKQGVEIKNETNMNFSILNYTQEND</sequence>
<evidence type="ECO:0000313" key="1">
    <source>
        <dbReference type="EMBL" id="PXY02399.1"/>
    </source>
</evidence>
<gene>
    <name evidence="1" type="ORF">DF185_07050</name>
</gene>
<dbReference type="RefSeq" id="WP_110360032.1">
    <property type="nucleotide sequence ID" value="NZ_QFLI01000002.1"/>
</dbReference>
<protein>
    <submittedName>
        <fullName evidence="1">DUF523 domain-containing protein</fullName>
    </submittedName>
</protein>
<dbReference type="EMBL" id="QFLI01000002">
    <property type="protein sequence ID" value="PXY02399.1"/>
    <property type="molecule type" value="Genomic_DNA"/>
</dbReference>
<dbReference type="InterPro" id="IPR007553">
    <property type="entry name" value="2-thiour_desulf"/>
</dbReference>
<dbReference type="PANTHER" id="PTHR30087:SF1">
    <property type="entry name" value="HYPOTHETICAL CYTOSOLIC PROTEIN"/>
    <property type="match status" value="1"/>
</dbReference>
<comment type="caution">
    <text evidence="1">The sequence shown here is derived from an EMBL/GenBank/DDBJ whole genome shotgun (WGS) entry which is preliminary data.</text>
</comment>
<dbReference type="Proteomes" id="UP000248079">
    <property type="component" value="Unassembled WGS sequence"/>
</dbReference>
<proteinExistence type="predicted"/>
<reference evidence="1 2" key="1">
    <citation type="submission" date="2018-05" db="EMBL/GenBank/DDBJ databases">
        <title>Marinifilum breve JC075T sp. nov., a marine bacterium isolated from Yongle Blue Hole in the South China Sea.</title>
        <authorList>
            <person name="Fu T."/>
        </authorList>
    </citation>
    <scope>NUCLEOTIDE SEQUENCE [LARGE SCALE GENOMIC DNA]</scope>
    <source>
        <strain evidence="1 2">JC075</strain>
    </source>
</reference>
<dbReference type="Pfam" id="PF04463">
    <property type="entry name" value="2-thiour_desulf"/>
    <property type="match status" value="1"/>
</dbReference>
<keyword evidence="2" id="KW-1185">Reference proteome</keyword>
<organism evidence="1 2">
    <name type="scientific">Marinifilum breve</name>
    <dbReference type="NCBI Taxonomy" id="2184082"/>
    <lineage>
        <taxon>Bacteria</taxon>
        <taxon>Pseudomonadati</taxon>
        <taxon>Bacteroidota</taxon>
        <taxon>Bacteroidia</taxon>
        <taxon>Marinilabiliales</taxon>
        <taxon>Marinifilaceae</taxon>
    </lineage>
</organism>
<dbReference type="OrthoDB" id="9797779at2"/>